<evidence type="ECO:0008006" key="4">
    <source>
        <dbReference type="Google" id="ProtNLM"/>
    </source>
</evidence>
<comment type="caution">
    <text evidence="2">The sequence shown here is derived from an EMBL/GenBank/DDBJ whole genome shotgun (WGS) entry which is preliminary data.</text>
</comment>
<accession>A0A2G9Y7C0</accession>
<protein>
    <recommendedName>
        <fullName evidence="4">Type II secretion system protein</fullName>
    </recommendedName>
</protein>
<name>A0A2G9Y7C0_9BACT</name>
<keyword evidence="1" id="KW-0472">Membrane</keyword>
<evidence type="ECO:0000313" key="3">
    <source>
        <dbReference type="Proteomes" id="UP000231025"/>
    </source>
</evidence>
<dbReference type="InterPro" id="IPR012902">
    <property type="entry name" value="N_methyl_site"/>
</dbReference>
<dbReference type="Proteomes" id="UP000231025">
    <property type="component" value="Unassembled WGS sequence"/>
</dbReference>
<evidence type="ECO:0000313" key="2">
    <source>
        <dbReference type="EMBL" id="PIP15142.1"/>
    </source>
</evidence>
<sequence length="150" mass="16858">MKKKKAFSLIEVLVFVTILTLFFIAAISVVTYLVSTLKTNEYKVIASHYAEEGLEWIRSQKEEDWMEFVAKDTSAGNGTTYCLKTLNWATASSCNLSDLFGTPSIFKREAVIAKIPGTPITQVDVQVAVSWQERGRSMSIPLKTVLKLWE</sequence>
<dbReference type="AlphaFoldDB" id="A0A2G9Y7C0"/>
<dbReference type="EMBL" id="PCRE01000016">
    <property type="protein sequence ID" value="PIP15142.1"/>
    <property type="molecule type" value="Genomic_DNA"/>
</dbReference>
<organism evidence="2 3">
    <name type="scientific">Candidatus Roizmanbacteria bacterium CG23_combo_of_CG06-09_8_20_14_all_35_49</name>
    <dbReference type="NCBI Taxonomy" id="1974863"/>
    <lineage>
        <taxon>Bacteria</taxon>
        <taxon>Candidatus Roizmaniibacteriota</taxon>
    </lineage>
</organism>
<keyword evidence="1" id="KW-1133">Transmembrane helix</keyword>
<proteinExistence type="predicted"/>
<reference evidence="2 3" key="1">
    <citation type="submission" date="2017-09" db="EMBL/GenBank/DDBJ databases">
        <title>Depth-based differentiation of microbial function through sediment-hosted aquifers and enrichment of novel symbionts in the deep terrestrial subsurface.</title>
        <authorList>
            <person name="Probst A.J."/>
            <person name="Ladd B."/>
            <person name="Jarett J.K."/>
            <person name="Geller-Mcgrath D.E."/>
            <person name="Sieber C.M."/>
            <person name="Emerson J.B."/>
            <person name="Anantharaman K."/>
            <person name="Thomas B.C."/>
            <person name="Malmstrom R."/>
            <person name="Stieglmeier M."/>
            <person name="Klingl A."/>
            <person name="Woyke T."/>
            <person name="Ryan C.M."/>
            <person name="Banfield J.F."/>
        </authorList>
    </citation>
    <scope>NUCLEOTIDE SEQUENCE [LARGE SCALE GENOMIC DNA]</scope>
    <source>
        <strain evidence="2">CG23_combo_of_CG06-09_8_20_14_all_35_49</strain>
    </source>
</reference>
<feature type="transmembrane region" description="Helical" evidence="1">
    <location>
        <begin position="12"/>
        <end position="34"/>
    </location>
</feature>
<dbReference type="Pfam" id="PF07963">
    <property type="entry name" value="N_methyl"/>
    <property type="match status" value="1"/>
</dbReference>
<keyword evidence="1" id="KW-0812">Transmembrane</keyword>
<gene>
    <name evidence="2" type="ORF">COX47_01320</name>
</gene>
<evidence type="ECO:0000256" key="1">
    <source>
        <dbReference type="SAM" id="Phobius"/>
    </source>
</evidence>